<evidence type="ECO:0000256" key="4">
    <source>
        <dbReference type="ARBA" id="ARBA00022825"/>
    </source>
</evidence>
<dbReference type="PROSITE" id="PS00137">
    <property type="entry name" value="SUBTILASE_HIS"/>
    <property type="match status" value="1"/>
</dbReference>
<keyword evidence="3 6" id="KW-0378">Hydrolase</keyword>
<dbReference type="InterPro" id="IPR013783">
    <property type="entry name" value="Ig-like_fold"/>
</dbReference>
<evidence type="ECO:0000313" key="11">
    <source>
        <dbReference type="EMBL" id="RZQ60763.1"/>
    </source>
</evidence>
<evidence type="ECO:0000259" key="10">
    <source>
        <dbReference type="Pfam" id="PF00082"/>
    </source>
</evidence>
<dbReference type="Pfam" id="PF00082">
    <property type="entry name" value="Peptidase_S8"/>
    <property type="match status" value="1"/>
</dbReference>
<evidence type="ECO:0000256" key="8">
    <source>
        <dbReference type="SAM" id="MobiDB-lite"/>
    </source>
</evidence>
<dbReference type="GO" id="GO:0005975">
    <property type="term" value="P:carbohydrate metabolic process"/>
    <property type="evidence" value="ECO:0007669"/>
    <property type="project" value="UniProtKB-ARBA"/>
</dbReference>
<dbReference type="AlphaFoldDB" id="A0A4Q7J366"/>
<dbReference type="PANTHER" id="PTHR43399:SF4">
    <property type="entry name" value="CELL WALL-ASSOCIATED PROTEASE"/>
    <property type="match status" value="1"/>
</dbReference>
<evidence type="ECO:0000256" key="5">
    <source>
        <dbReference type="PIRSR" id="PIRSR615500-1"/>
    </source>
</evidence>
<dbReference type="PRINTS" id="PR00723">
    <property type="entry name" value="SUBTILISIN"/>
</dbReference>
<feature type="chain" id="PRO_5020447619" evidence="9">
    <location>
        <begin position="26"/>
        <end position="1101"/>
    </location>
</feature>
<dbReference type="Gene3D" id="2.60.40.10">
    <property type="entry name" value="Immunoglobulins"/>
    <property type="match status" value="1"/>
</dbReference>
<evidence type="ECO:0000256" key="7">
    <source>
        <dbReference type="RuleBase" id="RU003355"/>
    </source>
</evidence>
<comment type="similarity">
    <text evidence="1 6 7">Belongs to the peptidase S8 family.</text>
</comment>
<evidence type="ECO:0000256" key="3">
    <source>
        <dbReference type="ARBA" id="ARBA00022801"/>
    </source>
</evidence>
<organism evidence="11 12">
    <name type="scientific">Amycolatopsis suaedae</name>
    <dbReference type="NCBI Taxonomy" id="2510978"/>
    <lineage>
        <taxon>Bacteria</taxon>
        <taxon>Bacillati</taxon>
        <taxon>Actinomycetota</taxon>
        <taxon>Actinomycetes</taxon>
        <taxon>Pseudonocardiales</taxon>
        <taxon>Pseudonocardiaceae</taxon>
        <taxon>Amycolatopsis</taxon>
    </lineage>
</organism>
<dbReference type="Gene3D" id="3.40.50.200">
    <property type="entry name" value="Peptidase S8/S53 domain"/>
    <property type="match status" value="1"/>
</dbReference>
<dbReference type="InterPro" id="IPR000209">
    <property type="entry name" value="Peptidase_S8/S53_dom"/>
</dbReference>
<dbReference type="PANTHER" id="PTHR43399">
    <property type="entry name" value="SUBTILISIN-RELATED"/>
    <property type="match status" value="1"/>
</dbReference>
<dbReference type="PROSITE" id="PS00136">
    <property type="entry name" value="SUBTILASE_ASP"/>
    <property type="match status" value="1"/>
</dbReference>
<keyword evidence="9" id="KW-0732">Signal</keyword>
<sequence length="1101" mass="116601">MRRTSAGVLALAVTAGLLAAPAVTAAPPEPAPDGPKGTVTLVTGDKVELRGNAAPSVTRGPGRETIPLRATKEGGRWTVLPLDAAKLVAQDRLDRRLFEVSTLLEWGYGDDKRDSTPLILQREPAVARSAPVVAGATATRQLPSIDAVVLDAAKAEAPAFWSGVAPAGAGTLSSGITKLWLNGKRAMTLDRSVAQVGAPAAWAGGWTGKQVEVAVLDSGIDDQHPDLAGKVAARKNFTGSPERDEHGHGTHVASTIGGTGAASGGKYKGVAPDVRLLDGKVCAFMACQEDWILAGMEWAAVERKAPIVNMSLGGRDRPGADPLESAVDRLSAEHGTLFVIAAGNDGLIPGAVGSPGSAQSALTVAAVDREDNTADFSSRGPRTGDRGLKPDISAPGVDIVAAWAHGTQPGVPVGDRYVTLSGTSMATPHVAGVAALLRQRHPDWNGSRLKGALMSSAAPKAGAYEQGAGRVDAARAVEQQVTTDVAAVDFGLARWPDHRIDNPVRKVTYRNDGSAAATLDLAVGGAPAAFAVSPARVTVPAGGTAEVTVTAKPEAVDSGAHGGRLVATANGVAVSTPVGFEKESEKYDLELIHIGRDGGTPADHLTYVDKLEDCGSLPYCGDMTTGSDGRTVLRVSPGDYAVTEHSAAKPGAQYDALMRSLVQVRGKTTVVLDARSARPVEVYAPNPRVRLMSSQVVLVRDVRRNGNLVATMLAGDIRSVPWTADLDGPRPPENEVYSRVYARLAQPGQAGDFTDTPYEYNAVSTLKGRAFTGLQYRPRQSDFGTVRTRVASPGPAVTSARLVHSAQHKDDPLALVLFPDSSAPDAKAGRVPFERDVHFQARDLRWKTELGLFDTAGKPLESMLDFDQVFTPGQVRRQDWGAGVRGPQFAPSFETPNGTLGGAGRHGDKLTFDARMFGDNVRNHSTFPESTGGGRLFRNGELVTEHGLVLWLETELPPEEAHYRYEKKMVVPWAAVSREVDVVWTFRSGHTDAYRALPVRIVQYTPELDGRNHARPGRGFTVPITLRTPDGAQAPPVKDFAMRVSFDSGKSWMPVPVERRGDGWQIRLDNPPGGAVSLRATVADTTGNTVEQTIVDAYRVR</sequence>
<evidence type="ECO:0000313" key="12">
    <source>
        <dbReference type="Proteomes" id="UP000292003"/>
    </source>
</evidence>
<feature type="domain" description="Peptidase S8/S53" evidence="10">
    <location>
        <begin position="208"/>
        <end position="469"/>
    </location>
</feature>
<comment type="caution">
    <text evidence="11">The sequence shown here is derived from an EMBL/GenBank/DDBJ whole genome shotgun (WGS) entry which is preliminary data.</text>
</comment>
<keyword evidence="4 6" id="KW-0720">Serine protease</keyword>
<dbReference type="InterPro" id="IPR051048">
    <property type="entry name" value="Peptidase_S8/S53_subtilisin"/>
</dbReference>
<dbReference type="Proteomes" id="UP000292003">
    <property type="component" value="Unassembled WGS sequence"/>
</dbReference>
<dbReference type="InterPro" id="IPR023828">
    <property type="entry name" value="Peptidase_S8_Ser-AS"/>
</dbReference>
<name>A0A4Q7J366_9PSEU</name>
<proteinExistence type="inferred from homology"/>
<accession>A0A4Q7J366</accession>
<keyword evidence="12" id="KW-1185">Reference proteome</keyword>
<feature type="signal peptide" evidence="9">
    <location>
        <begin position="1"/>
        <end position="25"/>
    </location>
</feature>
<evidence type="ECO:0000256" key="2">
    <source>
        <dbReference type="ARBA" id="ARBA00022670"/>
    </source>
</evidence>
<feature type="region of interest" description="Disordered" evidence="8">
    <location>
        <begin position="372"/>
        <end position="391"/>
    </location>
</feature>
<evidence type="ECO:0000256" key="6">
    <source>
        <dbReference type="PROSITE-ProRule" id="PRU01240"/>
    </source>
</evidence>
<dbReference type="PROSITE" id="PS00138">
    <property type="entry name" value="SUBTILASE_SER"/>
    <property type="match status" value="1"/>
</dbReference>
<evidence type="ECO:0000256" key="9">
    <source>
        <dbReference type="SAM" id="SignalP"/>
    </source>
</evidence>
<dbReference type="InterPro" id="IPR036852">
    <property type="entry name" value="Peptidase_S8/S53_dom_sf"/>
</dbReference>
<feature type="active site" description="Charge relay system" evidence="5 6">
    <location>
        <position position="248"/>
    </location>
</feature>
<dbReference type="RefSeq" id="WP_130478336.1">
    <property type="nucleotide sequence ID" value="NZ_SFCC01000015.1"/>
</dbReference>
<feature type="active site" description="Charge relay system" evidence="5 6">
    <location>
        <position position="424"/>
    </location>
</feature>
<dbReference type="GO" id="GO:0006508">
    <property type="term" value="P:proteolysis"/>
    <property type="evidence" value="ECO:0007669"/>
    <property type="project" value="UniProtKB-KW"/>
</dbReference>
<dbReference type="PROSITE" id="PS51892">
    <property type="entry name" value="SUBTILASE"/>
    <property type="match status" value="1"/>
</dbReference>
<gene>
    <name evidence="11" type="ORF">EWH70_27015</name>
</gene>
<dbReference type="SUPFAM" id="SSF52743">
    <property type="entry name" value="Subtilisin-like"/>
    <property type="match status" value="1"/>
</dbReference>
<dbReference type="OrthoDB" id="9795680at2"/>
<dbReference type="InterPro" id="IPR015500">
    <property type="entry name" value="Peptidase_S8_subtilisin-rel"/>
</dbReference>
<dbReference type="GO" id="GO:0004252">
    <property type="term" value="F:serine-type endopeptidase activity"/>
    <property type="evidence" value="ECO:0007669"/>
    <property type="project" value="UniProtKB-UniRule"/>
</dbReference>
<reference evidence="11 12" key="1">
    <citation type="submission" date="2019-02" db="EMBL/GenBank/DDBJ databases">
        <title>Draft genome sequence of Amycolatopsis sp. 8-3EHSu isolated from roots of Suaeda maritima.</title>
        <authorList>
            <person name="Duangmal K."/>
            <person name="Chantavorakit T."/>
        </authorList>
    </citation>
    <scope>NUCLEOTIDE SEQUENCE [LARGE SCALE GENOMIC DNA]</scope>
    <source>
        <strain evidence="11 12">8-3EHSu</strain>
    </source>
</reference>
<dbReference type="EMBL" id="SFCC01000015">
    <property type="protein sequence ID" value="RZQ60763.1"/>
    <property type="molecule type" value="Genomic_DNA"/>
</dbReference>
<keyword evidence="2 6" id="KW-0645">Protease</keyword>
<dbReference type="InterPro" id="IPR023827">
    <property type="entry name" value="Peptidase_S8_Asp-AS"/>
</dbReference>
<feature type="active site" description="Charge relay system" evidence="5 6">
    <location>
        <position position="217"/>
    </location>
</feature>
<evidence type="ECO:0000256" key="1">
    <source>
        <dbReference type="ARBA" id="ARBA00011073"/>
    </source>
</evidence>
<protein>
    <submittedName>
        <fullName evidence="11">Peptidase S8/S53 subtilisin kexin sedolisin</fullName>
    </submittedName>
</protein>
<dbReference type="InterPro" id="IPR022398">
    <property type="entry name" value="Peptidase_S8_His-AS"/>
</dbReference>